<reference evidence="3" key="1">
    <citation type="submission" date="2018-05" db="EMBL/GenBank/DDBJ databases">
        <authorList>
            <person name="Lanie J.A."/>
            <person name="Ng W.-L."/>
            <person name="Kazmierczak K.M."/>
            <person name="Andrzejewski T.M."/>
            <person name="Davidsen T.M."/>
            <person name="Wayne K.J."/>
            <person name="Tettelin H."/>
            <person name="Glass J.I."/>
            <person name="Rusch D."/>
            <person name="Podicherti R."/>
            <person name="Tsui H.-C.T."/>
            <person name="Winkler M.E."/>
        </authorList>
    </citation>
    <scope>NUCLEOTIDE SEQUENCE</scope>
</reference>
<protein>
    <recommendedName>
        <fullName evidence="2">Major facilitator superfamily (MFS) profile domain-containing protein</fullName>
    </recommendedName>
</protein>
<evidence type="ECO:0000259" key="2">
    <source>
        <dbReference type="PROSITE" id="PS50850"/>
    </source>
</evidence>
<sequence length="445" mass="47482">MSPEHGGTENRGRKRVFYGWYIVAALFFATFISIGARQGFGIFISTWEEDWGVTTAAISFVGFVGTLATGISQPIFGWLADRYGGRPIVIASLAVMALGTIAVAAVSSVIGLVVLYGLVISFASGGISPATTGVIVVRWFKKRRGMAMSVLVAGGSVGGLIFVPFLDYVELEFGWRIAWIVTGSLALVIGIPLILLIVRSKPGDMGLKVDGGKSIVDQDSDAFQDPVGPKYVERWTYALRSRPIWQLSFGYFVCGITTSSIAFHYVRWAQSEDISRDTAALAFGLLSGINACAVIVVGLLSDRLQRKNLLGAVYLVRGVAFLALIFLPGSMGLWSFALIGGMSWLATVPLTASLTADVYGVRNLGTLFGLANMSHAFGGAAAVWAFGLAFTHWGSYDVPFAVGAVTLLAAGIVSLSIKEKKDSVRYVQVPREVILSSDETTVATT</sequence>
<dbReference type="InterPro" id="IPR036259">
    <property type="entry name" value="MFS_trans_sf"/>
</dbReference>
<keyword evidence="1" id="KW-1133">Transmembrane helix</keyword>
<feature type="transmembrane region" description="Helical" evidence="1">
    <location>
        <begin position="398"/>
        <end position="417"/>
    </location>
</feature>
<gene>
    <name evidence="3" type="ORF">METZ01_LOCUS97215</name>
</gene>
<keyword evidence="1" id="KW-0812">Transmembrane</keyword>
<feature type="transmembrane region" description="Helical" evidence="1">
    <location>
        <begin position="364"/>
        <end position="386"/>
    </location>
</feature>
<dbReference type="PANTHER" id="PTHR11360">
    <property type="entry name" value="MONOCARBOXYLATE TRANSPORTER"/>
    <property type="match status" value="1"/>
</dbReference>
<feature type="transmembrane region" description="Helical" evidence="1">
    <location>
        <begin position="309"/>
        <end position="327"/>
    </location>
</feature>
<dbReference type="EMBL" id="UINC01009925">
    <property type="protein sequence ID" value="SVA44361.1"/>
    <property type="molecule type" value="Genomic_DNA"/>
</dbReference>
<accession>A0A381VWB1</accession>
<organism evidence="3">
    <name type="scientific">marine metagenome</name>
    <dbReference type="NCBI Taxonomy" id="408172"/>
    <lineage>
        <taxon>unclassified sequences</taxon>
        <taxon>metagenomes</taxon>
        <taxon>ecological metagenomes</taxon>
    </lineage>
</organism>
<dbReference type="GO" id="GO:0022857">
    <property type="term" value="F:transmembrane transporter activity"/>
    <property type="evidence" value="ECO:0007669"/>
    <property type="project" value="InterPro"/>
</dbReference>
<dbReference type="PROSITE" id="PS50850">
    <property type="entry name" value="MFS"/>
    <property type="match status" value="1"/>
</dbReference>
<feature type="transmembrane region" description="Helical" evidence="1">
    <location>
        <begin position="244"/>
        <end position="266"/>
    </location>
</feature>
<name>A0A381VWB1_9ZZZZ</name>
<feature type="transmembrane region" description="Helical" evidence="1">
    <location>
        <begin position="16"/>
        <end position="36"/>
    </location>
</feature>
<dbReference type="AlphaFoldDB" id="A0A381VWB1"/>
<keyword evidence="1" id="KW-0472">Membrane</keyword>
<dbReference type="Gene3D" id="1.20.1250.20">
    <property type="entry name" value="MFS general substrate transporter like domains"/>
    <property type="match status" value="2"/>
</dbReference>
<dbReference type="InterPro" id="IPR011701">
    <property type="entry name" value="MFS"/>
</dbReference>
<evidence type="ECO:0000313" key="3">
    <source>
        <dbReference type="EMBL" id="SVA44361.1"/>
    </source>
</evidence>
<feature type="transmembrane region" description="Helical" evidence="1">
    <location>
        <begin position="116"/>
        <end position="140"/>
    </location>
</feature>
<feature type="transmembrane region" description="Helical" evidence="1">
    <location>
        <begin position="333"/>
        <end position="352"/>
    </location>
</feature>
<dbReference type="SUPFAM" id="SSF103473">
    <property type="entry name" value="MFS general substrate transporter"/>
    <property type="match status" value="1"/>
</dbReference>
<dbReference type="InterPro" id="IPR050327">
    <property type="entry name" value="Proton-linked_MCT"/>
</dbReference>
<feature type="transmembrane region" description="Helical" evidence="1">
    <location>
        <begin position="147"/>
        <end position="165"/>
    </location>
</feature>
<dbReference type="PANTHER" id="PTHR11360:SF284">
    <property type="entry name" value="EG:103B4.3 PROTEIN-RELATED"/>
    <property type="match status" value="1"/>
</dbReference>
<feature type="transmembrane region" description="Helical" evidence="1">
    <location>
        <begin position="88"/>
        <end position="110"/>
    </location>
</feature>
<dbReference type="CDD" id="cd17355">
    <property type="entry name" value="MFS_YcxA_like"/>
    <property type="match status" value="1"/>
</dbReference>
<feature type="transmembrane region" description="Helical" evidence="1">
    <location>
        <begin position="278"/>
        <end position="300"/>
    </location>
</feature>
<proteinExistence type="predicted"/>
<dbReference type="InterPro" id="IPR020846">
    <property type="entry name" value="MFS_dom"/>
</dbReference>
<feature type="domain" description="Major facilitator superfamily (MFS) profile" evidence="2">
    <location>
        <begin position="22"/>
        <end position="421"/>
    </location>
</feature>
<feature type="transmembrane region" description="Helical" evidence="1">
    <location>
        <begin position="56"/>
        <end position="76"/>
    </location>
</feature>
<evidence type="ECO:0000256" key="1">
    <source>
        <dbReference type="SAM" id="Phobius"/>
    </source>
</evidence>
<feature type="transmembrane region" description="Helical" evidence="1">
    <location>
        <begin position="177"/>
        <end position="198"/>
    </location>
</feature>
<dbReference type="Pfam" id="PF07690">
    <property type="entry name" value="MFS_1"/>
    <property type="match status" value="1"/>
</dbReference>